<dbReference type="GO" id="GO:0006629">
    <property type="term" value="P:lipid metabolic process"/>
    <property type="evidence" value="ECO:0007669"/>
    <property type="project" value="InterPro"/>
</dbReference>
<accession>A0AA40F872</accession>
<dbReference type="AlphaFoldDB" id="A0AA40F872"/>
<gene>
    <name evidence="3" type="ORF">B0T18DRAFT_320572</name>
</gene>
<name>A0AA40F872_9PEZI</name>
<dbReference type="PANTHER" id="PTHR43805:SF1">
    <property type="entry name" value="GP-PDE DOMAIN-CONTAINING PROTEIN"/>
    <property type="match status" value="1"/>
</dbReference>
<comment type="caution">
    <text evidence="3">The sequence shown here is derived from an EMBL/GenBank/DDBJ whole genome shotgun (WGS) entry which is preliminary data.</text>
</comment>
<dbReference type="PROSITE" id="PS51704">
    <property type="entry name" value="GP_PDE"/>
    <property type="match status" value="1"/>
</dbReference>
<dbReference type="Proteomes" id="UP001172155">
    <property type="component" value="Unassembled WGS sequence"/>
</dbReference>
<evidence type="ECO:0000259" key="2">
    <source>
        <dbReference type="PROSITE" id="PS51704"/>
    </source>
</evidence>
<dbReference type="Pfam" id="PF03009">
    <property type="entry name" value="GDPD"/>
    <property type="match status" value="1"/>
</dbReference>
<dbReference type="InterPro" id="IPR030395">
    <property type="entry name" value="GP_PDE_dom"/>
</dbReference>
<keyword evidence="4" id="KW-1185">Reference proteome</keyword>
<reference evidence="3" key="1">
    <citation type="submission" date="2023-06" db="EMBL/GenBank/DDBJ databases">
        <title>Genome-scale phylogeny and comparative genomics of the fungal order Sordariales.</title>
        <authorList>
            <consortium name="Lawrence Berkeley National Laboratory"/>
            <person name="Hensen N."/>
            <person name="Bonometti L."/>
            <person name="Westerberg I."/>
            <person name="Brannstrom I.O."/>
            <person name="Guillou S."/>
            <person name="Cros-Aarteil S."/>
            <person name="Calhoun S."/>
            <person name="Haridas S."/>
            <person name="Kuo A."/>
            <person name="Mondo S."/>
            <person name="Pangilinan J."/>
            <person name="Riley R."/>
            <person name="LaButti K."/>
            <person name="Andreopoulos B."/>
            <person name="Lipzen A."/>
            <person name="Chen C."/>
            <person name="Yanf M."/>
            <person name="Daum C."/>
            <person name="Ng V."/>
            <person name="Clum A."/>
            <person name="Steindorff A."/>
            <person name="Ohm R."/>
            <person name="Martin F."/>
            <person name="Silar P."/>
            <person name="Natvig D."/>
            <person name="Lalanne C."/>
            <person name="Gautier V."/>
            <person name="Ament-velasquez S.L."/>
            <person name="Kruys A."/>
            <person name="Hutchinson M.I."/>
            <person name="Powell A.J."/>
            <person name="Barry K."/>
            <person name="Miller A.N."/>
            <person name="Grigoriev I.V."/>
            <person name="Debuchy R."/>
            <person name="Gladieux P."/>
            <person name="Thoren M.H."/>
            <person name="Johannesson H."/>
        </authorList>
    </citation>
    <scope>NUCLEOTIDE SEQUENCE</scope>
    <source>
        <strain evidence="3">SMH3187-1</strain>
    </source>
</reference>
<sequence length="296" mass="31464">MAAFRGAVEAGAHAIETDLHLSKDGVVVLAHVPSPPLLPLSTHNIDIPPQDPSLKRTFGINKKVADCDWAYLSTLRTPRPPHEPLARLSDLLKYIAQPALSSIWLLLDIKLTDDPTTLLTAIAATLSSTPALPSHPWHQRVLLGCWTSEYTTLAAHLLPSYPLSHIGFSHLHATPFLANPSVTAYNIMYLALVGPLGRRFVRAIGERSPSAAVFAWTVNGEYWMRWCVSTGRVDGVVTDDPKAMGEVCRRWGAGERGGEGGGEEGGGGGGGAGGDDGFGGGVLGEVEGGRRGRRGV</sequence>
<evidence type="ECO:0000313" key="4">
    <source>
        <dbReference type="Proteomes" id="UP001172155"/>
    </source>
</evidence>
<dbReference type="EMBL" id="JAUKUD010000002">
    <property type="protein sequence ID" value="KAK0752541.1"/>
    <property type="molecule type" value="Genomic_DNA"/>
</dbReference>
<feature type="domain" description="GP-PDE" evidence="2">
    <location>
        <begin position="1"/>
        <end position="248"/>
    </location>
</feature>
<dbReference type="SUPFAM" id="SSF51695">
    <property type="entry name" value="PLC-like phosphodiesterases"/>
    <property type="match status" value="1"/>
</dbReference>
<dbReference type="InterPro" id="IPR017946">
    <property type="entry name" value="PLC-like_Pdiesterase_TIM-brl"/>
</dbReference>
<evidence type="ECO:0000256" key="1">
    <source>
        <dbReference type="SAM" id="MobiDB-lite"/>
    </source>
</evidence>
<proteinExistence type="predicted"/>
<feature type="compositionally biased region" description="Gly residues" evidence="1">
    <location>
        <begin position="259"/>
        <end position="283"/>
    </location>
</feature>
<protein>
    <submittedName>
        <fullName evidence="3">PLC-like phosphodiesterase</fullName>
    </submittedName>
</protein>
<dbReference type="GO" id="GO:0008081">
    <property type="term" value="F:phosphoric diester hydrolase activity"/>
    <property type="evidence" value="ECO:0007669"/>
    <property type="project" value="InterPro"/>
</dbReference>
<dbReference type="Gene3D" id="3.20.20.190">
    <property type="entry name" value="Phosphatidylinositol (PI) phosphodiesterase"/>
    <property type="match status" value="1"/>
</dbReference>
<evidence type="ECO:0000313" key="3">
    <source>
        <dbReference type="EMBL" id="KAK0752541.1"/>
    </source>
</evidence>
<organism evidence="3 4">
    <name type="scientific">Schizothecium vesticola</name>
    <dbReference type="NCBI Taxonomy" id="314040"/>
    <lineage>
        <taxon>Eukaryota</taxon>
        <taxon>Fungi</taxon>
        <taxon>Dikarya</taxon>
        <taxon>Ascomycota</taxon>
        <taxon>Pezizomycotina</taxon>
        <taxon>Sordariomycetes</taxon>
        <taxon>Sordariomycetidae</taxon>
        <taxon>Sordariales</taxon>
        <taxon>Schizotheciaceae</taxon>
        <taxon>Schizothecium</taxon>
    </lineage>
</organism>
<feature type="region of interest" description="Disordered" evidence="1">
    <location>
        <begin position="250"/>
        <end position="296"/>
    </location>
</feature>
<dbReference type="PANTHER" id="PTHR43805">
    <property type="entry name" value="GLYCEROPHOSPHORYL DIESTER PHOSPHODIESTERASE"/>
    <property type="match status" value="1"/>
</dbReference>